<organism evidence="3">
    <name type="scientific">Rhizophora mucronata</name>
    <name type="common">Asiatic mangrove</name>
    <dbReference type="NCBI Taxonomy" id="61149"/>
    <lineage>
        <taxon>Eukaryota</taxon>
        <taxon>Viridiplantae</taxon>
        <taxon>Streptophyta</taxon>
        <taxon>Embryophyta</taxon>
        <taxon>Tracheophyta</taxon>
        <taxon>Spermatophyta</taxon>
        <taxon>Magnoliopsida</taxon>
        <taxon>eudicotyledons</taxon>
        <taxon>Gunneridae</taxon>
        <taxon>Pentapetalae</taxon>
        <taxon>rosids</taxon>
        <taxon>fabids</taxon>
        <taxon>Malpighiales</taxon>
        <taxon>Rhizophoraceae</taxon>
        <taxon>Rhizophora</taxon>
    </lineage>
</organism>
<feature type="signal peptide" evidence="2">
    <location>
        <begin position="1"/>
        <end position="22"/>
    </location>
</feature>
<keyword evidence="2" id="KW-0732">Signal</keyword>
<keyword evidence="1" id="KW-0472">Membrane</keyword>
<keyword evidence="1" id="KW-1133">Transmembrane helix</keyword>
<evidence type="ECO:0000313" key="3">
    <source>
        <dbReference type="EMBL" id="MBX07843.1"/>
    </source>
</evidence>
<feature type="transmembrane region" description="Helical" evidence="1">
    <location>
        <begin position="70"/>
        <end position="96"/>
    </location>
</feature>
<protein>
    <submittedName>
        <fullName evidence="3">Uncharacterized protein</fullName>
    </submittedName>
</protein>
<evidence type="ECO:0000256" key="2">
    <source>
        <dbReference type="SAM" id="SignalP"/>
    </source>
</evidence>
<dbReference type="AlphaFoldDB" id="A0A2P2KQ41"/>
<evidence type="ECO:0000256" key="1">
    <source>
        <dbReference type="SAM" id="Phobius"/>
    </source>
</evidence>
<sequence length="98" mass="11148">MIEIAALSLIAPLLYVLHHAICYHYKTDSLAKRTSSKKDDNDDATVSSKDWWTYMTTITMDFLSTVLPMLLFFTVLAQWTFITAIVLSLLVFSIAAKR</sequence>
<feature type="chain" id="PRO_5015112700" evidence="2">
    <location>
        <begin position="23"/>
        <end position="98"/>
    </location>
</feature>
<keyword evidence="1" id="KW-0812">Transmembrane</keyword>
<name>A0A2P2KQ41_RHIMU</name>
<proteinExistence type="predicted"/>
<accession>A0A2P2KQ41</accession>
<reference evidence="3" key="1">
    <citation type="submission" date="2018-02" db="EMBL/GenBank/DDBJ databases">
        <title>Rhizophora mucronata_Transcriptome.</title>
        <authorList>
            <person name="Meera S.P."/>
            <person name="Sreeshan A."/>
            <person name="Augustine A."/>
        </authorList>
    </citation>
    <scope>NUCLEOTIDE SEQUENCE</scope>
    <source>
        <tissue evidence="3">Leaf</tissue>
    </source>
</reference>
<dbReference type="EMBL" id="GGEC01027359">
    <property type="protein sequence ID" value="MBX07843.1"/>
    <property type="molecule type" value="Transcribed_RNA"/>
</dbReference>